<dbReference type="InterPro" id="IPR054707">
    <property type="entry name" value="DhpH_subs-bd"/>
</dbReference>
<dbReference type="SUPFAM" id="SSF51905">
    <property type="entry name" value="FAD/NAD(P)-binding domain"/>
    <property type="match status" value="1"/>
</dbReference>
<evidence type="ECO:0000259" key="2">
    <source>
        <dbReference type="Pfam" id="PF22607"/>
    </source>
</evidence>
<comment type="caution">
    <text evidence="3">The sequence shown here is derived from an EMBL/GenBank/DDBJ whole genome shotgun (WGS) entry which is preliminary data.</text>
</comment>
<evidence type="ECO:0000313" key="4">
    <source>
        <dbReference type="Proteomes" id="UP001194746"/>
    </source>
</evidence>
<evidence type="ECO:0000256" key="1">
    <source>
        <dbReference type="SAM" id="Phobius"/>
    </source>
</evidence>
<keyword evidence="1" id="KW-0472">Membrane</keyword>
<name>A0AAD4CTY1_ASPNN</name>
<sequence length="422" mass="46814">MAPPKSAIIIGGSVSGLLQGLQLKRQGCDVIVMEQDPSKDRHSHESGVSIGPSVVALLKKYDATGRPAAIPTRFLSAAWRKRLRVINTVWNHNMSNWGCLYLILRANFDGMKSDAVPEPPAPKPTDGKVQYMPGKRATGLHYDREKGVVQVHYVDVVSGEEGSVSAEMVLAADGVHSTIRKILQVPTRQDYAGYIAWRGTVPERLLSPETVDYFTNRLNFTLLKGTYFISYLIPTEGGNVEPGKRLINWVWYYAVRTGSPEMTTIFTDINGKHHTNTVPQGLVNPAAWAKQLERYLPQMTSPLAEVVSLTPQPFVTKVGEIEATASTFYDGRLVLVGDAFAGFRSHLGKASEQAARHCLQMDRVWSGEITQEQRDREAVLYAKRLLLLNRMIGLTGLGWMWAVCKTGLAYIWLMMKSKLGGL</sequence>
<dbReference type="PRINTS" id="PR00420">
    <property type="entry name" value="RNGMNOXGNASE"/>
</dbReference>
<keyword evidence="1" id="KW-1133">Transmembrane helix</keyword>
<accession>A0AAD4CTY1</accession>
<dbReference type="InterPro" id="IPR053212">
    <property type="entry name" value="DHP_3-monooxygenase"/>
</dbReference>
<dbReference type="EMBL" id="VCAU01000011">
    <property type="protein sequence ID" value="KAF9892659.1"/>
    <property type="molecule type" value="Genomic_DNA"/>
</dbReference>
<reference evidence="3" key="2">
    <citation type="submission" date="2020-02" db="EMBL/GenBank/DDBJ databases">
        <authorList>
            <person name="Gilchrist C.L.M."/>
            <person name="Chooi Y.-H."/>
        </authorList>
    </citation>
    <scope>NUCLEOTIDE SEQUENCE</scope>
    <source>
        <strain evidence="3">MST-FP2251</strain>
    </source>
</reference>
<dbReference type="InterPro" id="IPR036188">
    <property type="entry name" value="FAD/NAD-bd_sf"/>
</dbReference>
<feature type="transmembrane region" description="Helical" evidence="1">
    <location>
        <begin position="391"/>
        <end position="413"/>
    </location>
</feature>
<dbReference type="SUPFAM" id="SSF54373">
    <property type="entry name" value="FAD-linked reductases, C-terminal domain"/>
    <property type="match status" value="1"/>
</dbReference>
<gene>
    <name evidence="3" type="ORF">FE257_001061</name>
</gene>
<dbReference type="Proteomes" id="UP001194746">
    <property type="component" value="Unassembled WGS sequence"/>
</dbReference>
<dbReference type="Gene3D" id="3.30.9.60">
    <property type="match status" value="1"/>
</dbReference>
<proteinExistence type="predicted"/>
<keyword evidence="4" id="KW-1185">Reference proteome</keyword>
<dbReference type="Gene3D" id="3.50.50.60">
    <property type="entry name" value="FAD/NAD(P)-binding domain"/>
    <property type="match status" value="1"/>
</dbReference>
<dbReference type="Pfam" id="PF22607">
    <property type="entry name" value="FAD_binding-like"/>
    <property type="match status" value="1"/>
</dbReference>
<dbReference type="PANTHER" id="PTHR47469">
    <property type="entry name" value="MONOOXYGENASE-LIKE"/>
    <property type="match status" value="1"/>
</dbReference>
<dbReference type="PANTHER" id="PTHR47469:SF2">
    <property type="entry name" value="OS06G0597600 PROTEIN"/>
    <property type="match status" value="1"/>
</dbReference>
<reference evidence="3" key="1">
    <citation type="journal article" date="2019" name="Beilstein J. Org. Chem.">
        <title>Nanangenines: drimane sesquiterpenoids as the dominant metabolite cohort of a novel Australian fungus, Aspergillus nanangensis.</title>
        <authorList>
            <person name="Lacey H.J."/>
            <person name="Gilchrist C.L.M."/>
            <person name="Crombie A."/>
            <person name="Kalaitzis J.A."/>
            <person name="Vuong D."/>
            <person name="Rutledge P.J."/>
            <person name="Turner P."/>
            <person name="Pitt J.I."/>
            <person name="Lacey E."/>
            <person name="Chooi Y.H."/>
            <person name="Piggott A.M."/>
        </authorList>
    </citation>
    <scope>NUCLEOTIDE SEQUENCE</scope>
    <source>
        <strain evidence="3">MST-FP2251</strain>
    </source>
</reference>
<evidence type="ECO:0000313" key="3">
    <source>
        <dbReference type="EMBL" id="KAF9892659.1"/>
    </source>
</evidence>
<organism evidence="3 4">
    <name type="scientific">Aspergillus nanangensis</name>
    <dbReference type="NCBI Taxonomy" id="2582783"/>
    <lineage>
        <taxon>Eukaryota</taxon>
        <taxon>Fungi</taxon>
        <taxon>Dikarya</taxon>
        <taxon>Ascomycota</taxon>
        <taxon>Pezizomycotina</taxon>
        <taxon>Eurotiomycetes</taxon>
        <taxon>Eurotiomycetidae</taxon>
        <taxon>Eurotiales</taxon>
        <taxon>Aspergillaceae</taxon>
        <taxon>Aspergillus</taxon>
        <taxon>Aspergillus subgen. Circumdati</taxon>
    </lineage>
</organism>
<feature type="domain" description="2,6-dihydroxypyridine 3-monooxygenase substrate binding" evidence="2">
    <location>
        <begin position="191"/>
        <end position="318"/>
    </location>
</feature>
<dbReference type="AlphaFoldDB" id="A0AAD4CTY1"/>
<protein>
    <recommendedName>
        <fullName evidence="2">2,6-dihydroxypyridine 3-monooxygenase substrate binding domain-containing protein</fullName>
    </recommendedName>
</protein>
<keyword evidence="1" id="KW-0812">Transmembrane</keyword>